<evidence type="ECO:0000256" key="3">
    <source>
        <dbReference type="ARBA" id="ARBA00022525"/>
    </source>
</evidence>
<dbReference type="AlphaFoldDB" id="A0A3S9WFR2"/>
<keyword evidence="2" id="KW-0134">Cell wall</keyword>
<comment type="subcellular location">
    <subcellularLocation>
        <location evidence="1">Secreted</location>
        <location evidence="1">Cell wall</location>
    </subcellularLocation>
</comment>
<feature type="domain" description="DUF5979" evidence="8">
    <location>
        <begin position="452"/>
        <end position="548"/>
    </location>
</feature>
<name>A0A3S9WFR2_9MICO</name>
<evidence type="ECO:0000313" key="9">
    <source>
        <dbReference type="EMBL" id="AZS38890.1"/>
    </source>
</evidence>
<keyword evidence="5" id="KW-0572">Peptidoglycan-anchor</keyword>
<proteinExistence type="predicted"/>
<dbReference type="RefSeq" id="WP_164734061.1">
    <property type="nucleotide sequence ID" value="NZ_CP031422.1"/>
</dbReference>
<evidence type="ECO:0000256" key="7">
    <source>
        <dbReference type="SAM" id="Phobius"/>
    </source>
</evidence>
<accession>A0A3S9WFR2</accession>
<protein>
    <recommendedName>
        <fullName evidence="8">DUF5979 domain-containing protein</fullName>
    </recommendedName>
</protein>
<reference evidence="9 10" key="1">
    <citation type="submission" date="2018-08" db="EMBL/GenBank/DDBJ databases">
        <title>Microbacterium oxydans strain HG3.</title>
        <authorList>
            <person name="ORTET P."/>
        </authorList>
    </citation>
    <scope>NUCLEOTIDE SEQUENCE [LARGE SCALE GENOMIC DNA]</scope>
    <source>
        <strain evidence="9 10">HG3</strain>
    </source>
</reference>
<dbReference type="Pfam" id="PF19407">
    <property type="entry name" value="DUF5979"/>
    <property type="match status" value="2"/>
</dbReference>
<evidence type="ECO:0000256" key="6">
    <source>
        <dbReference type="SAM" id="MobiDB-lite"/>
    </source>
</evidence>
<keyword evidence="4" id="KW-0732">Signal</keyword>
<dbReference type="InterPro" id="IPR008966">
    <property type="entry name" value="Adhesion_dom_sf"/>
</dbReference>
<keyword evidence="3" id="KW-0964">Secreted</keyword>
<feature type="transmembrane region" description="Helical" evidence="7">
    <location>
        <begin position="571"/>
        <end position="591"/>
    </location>
</feature>
<evidence type="ECO:0000256" key="2">
    <source>
        <dbReference type="ARBA" id="ARBA00022512"/>
    </source>
</evidence>
<sequence length="599" mass="61592">MLNDLPQPRTSWGRRPTRRGTAIIALLAGLVGLAVAPLPASAAPPYTTEATLSSMQFTESTIQSGTKAELTGAWSLPDNPSAPAGFVVDLPNGLQGLEDAFPLLDANGATVGDCVTTQTQLTCDFDSAYLSTHPIGLSGSFSFWATVTTEVTQQTSVDYDFGTVRATVDVTPPASPCSQNCSFPGRPNSKGGEYDNATDTIVWEVAVGAGPGGMTGGQTVVVEDLLGADQVLIPEAANGEKYPALWATNTLETLANGYQVPGPFTRLPSSDYTVSADGTTVTFVASQGYFYNVEYLSKVTDGGAAGTYTNEAEVTVGTEKTSPTTAQVTRHGGSGTGSGTSVGAFSISKRLLGDTANLDDLTYHGTYKVTPPGRPAVTGEFAVQAGSTWTSPMFPAGSAVELSESLGGLPANLDWAEPQFSPQSFVIGAGSTSAVSLSNTATLRTQSFSALKTLAGESAATATVPADSRYVIEYSYPAGPGFSAGSGELTLIAGTPVTSPALPVGADVTIRERSPNTVDGITWGAPRISPERFTVQDQTVAVSVINPVTATTPPPKSPATPSGLASTGIDAATSMVLLAVLLLGTGASLVVGRRFRSRR</sequence>
<feature type="compositionally biased region" description="Polar residues" evidence="6">
    <location>
        <begin position="318"/>
        <end position="328"/>
    </location>
</feature>
<evidence type="ECO:0000313" key="10">
    <source>
        <dbReference type="Proteomes" id="UP000274841"/>
    </source>
</evidence>
<dbReference type="KEGG" id="moy:CVS54_00187"/>
<dbReference type="EMBL" id="CP031422">
    <property type="protein sequence ID" value="AZS38890.1"/>
    <property type="molecule type" value="Genomic_DNA"/>
</dbReference>
<evidence type="ECO:0000256" key="1">
    <source>
        <dbReference type="ARBA" id="ARBA00004191"/>
    </source>
</evidence>
<dbReference type="GO" id="GO:0007155">
    <property type="term" value="P:cell adhesion"/>
    <property type="evidence" value="ECO:0007669"/>
    <property type="project" value="InterPro"/>
</dbReference>
<dbReference type="Proteomes" id="UP000274841">
    <property type="component" value="Chromosome"/>
</dbReference>
<dbReference type="SUPFAM" id="SSF49401">
    <property type="entry name" value="Bacterial adhesins"/>
    <property type="match status" value="2"/>
</dbReference>
<keyword evidence="7" id="KW-0812">Transmembrane</keyword>
<evidence type="ECO:0000256" key="5">
    <source>
        <dbReference type="ARBA" id="ARBA00023088"/>
    </source>
</evidence>
<keyword evidence="7" id="KW-0472">Membrane</keyword>
<dbReference type="InterPro" id="IPR046022">
    <property type="entry name" value="DUF5979"/>
</dbReference>
<feature type="region of interest" description="Disordered" evidence="6">
    <location>
        <begin position="318"/>
        <end position="339"/>
    </location>
</feature>
<gene>
    <name evidence="9" type="ORF">CVS54_00187</name>
</gene>
<evidence type="ECO:0000259" key="8">
    <source>
        <dbReference type="Pfam" id="PF19407"/>
    </source>
</evidence>
<keyword evidence="7" id="KW-1133">Transmembrane helix</keyword>
<feature type="domain" description="DUF5979" evidence="8">
    <location>
        <begin position="345"/>
        <end position="442"/>
    </location>
</feature>
<dbReference type="Gene3D" id="2.60.40.740">
    <property type="match status" value="1"/>
</dbReference>
<dbReference type="InterPro" id="IPR011252">
    <property type="entry name" value="Fibrogen-bd_dom1"/>
</dbReference>
<organism evidence="9 10">
    <name type="scientific">Microbacterium oxydans</name>
    <dbReference type="NCBI Taxonomy" id="82380"/>
    <lineage>
        <taxon>Bacteria</taxon>
        <taxon>Bacillati</taxon>
        <taxon>Actinomycetota</taxon>
        <taxon>Actinomycetes</taxon>
        <taxon>Micrococcales</taxon>
        <taxon>Microbacteriaceae</taxon>
        <taxon>Microbacterium</taxon>
    </lineage>
</organism>
<dbReference type="Gene3D" id="2.60.40.1280">
    <property type="match status" value="1"/>
</dbReference>
<evidence type="ECO:0000256" key="4">
    <source>
        <dbReference type="ARBA" id="ARBA00022729"/>
    </source>
</evidence>